<dbReference type="PANTHER" id="PTHR30336">
    <property type="entry name" value="INNER MEMBRANE PROTEIN, PROBABLE PERMEASE"/>
    <property type="match status" value="1"/>
</dbReference>
<dbReference type="GO" id="GO:0005886">
    <property type="term" value="C:plasma membrane"/>
    <property type="evidence" value="ECO:0007669"/>
    <property type="project" value="TreeGrafter"/>
</dbReference>
<feature type="domain" description="DUF218" evidence="2">
    <location>
        <begin position="103"/>
        <end position="247"/>
    </location>
</feature>
<dbReference type="AlphaFoldDB" id="S0FIZ9"/>
<dbReference type="EMBL" id="AORV01000035">
    <property type="protein sequence ID" value="EMS71677.1"/>
    <property type="molecule type" value="Genomic_DNA"/>
</dbReference>
<dbReference type="PATRIC" id="fig|1195236.3.peg.2763"/>
<dbReference type="PANTHER" id="PTHR30336:SF4">
    <property type="entry name" value="ENVELOPE BIOGENESIS FACTOR ELYC"/>
    <property type="match status" value="1"/>
</dbReference>
<sequence length="257" mass="28425">MGKKRLIKISLLLIAVAGILDTIIIRSRSGGMDFGIMLPGLGGLALISGLIFTNSKLYKKREKLYNRIGKFILGAFAVWFISFIIVTTVLMTSAISQKDAEVDCVIVLGAGLKGETPTLVLTQRLDNALGYIAKNPGTTVIVSGGQGTGETITEAEAMKRYLVRHGTPEELIIKEENSTSTYENMVFSKKLYEQELGTQLNRVMIITNDFHMFRSKLLAHRAGLEPYGISAGTPWYIYPNVLLREYLAVFKSLILDR</sequence>
<dbReference type="CDD" id="cd06259">
    <property type="entry name" value="YdcF-like"/>
    <property type="match status" value="1"/>
</dbReference>
<keyword evidence="1" id="KW-0812">Transmembrane</keyword>
<feature type="transmembrane region" description="Helical" evidence="1">
    <location>
        <begin position="7"/>
        <end position="25"/>
    </location>
</feature>
<evidence type="ECO:0000313" key="4">
    <source>
        <dbReference type="Proteomes" id="UP000014155"/>
    </source>
</evidence>
<dbReference type="Proteomes" id="UP000014155">
    <property type="component" value="Unassembled WGS sequence"/>
</dbReference>
<organism evidence="3 4">
    <name type="scientific">Ruminiclostridium cellobioparum subsp. termitidis CT1112</name>
    <dbReference type="NCBI Taxonomy" id="1195236"/>
    <lineage>
        <taxon>Bacteria</taxon>
        <taxon>Bacillati</taxon>
        <taxon>Bacillota</taxon>
        <taxon>Clostridia</taxon>
        <taxon>Eubacteriales</taxon>
        <taxon>Oscillospiraceae</taxon>
        <taxon>Ruminiclostridium</taxon>
    </lineage>
</organism>
<dbReference type="eggNOG" id="COG1434">
    <property type="taxonomic scope" value="Bacteria"/>
</dbReference>
<evidence type="ECO:0000313" key="3">
    <source>
        <dbReference type="EMBL" id="EMS71677.1"/>
    </source>
</evidence>
<comment type="caution">
    <text evidence="3">The sequence shown here is derived from an EMBL/GenBank/DDBJ whole genome shotgun (WGS) entry which is preliminary data.</text>
</comment>
<reference evidence="3 4" key="1">
    <citation type="journal article" date="2013" name="Genome Announc.">
        <title>Draft Genome Sequence of the Cellulolytic, Mesophilic, Anaerobic Bacterium Clostridium termitidis Strain CT1112 (DSM 5398).</title>
        <authorList>
            <person name="Lal S."/>
            <person name="Ramachandran U."/>
            <person name="Zhang X."/>
            <person name="Munir R."/>
            <person name="Sparling R."/>
            <person name="Levin D.B."/>
        </authorList>
    </citation>
    <scope>NUCLEOTIDE SEQUENCE [LARGE SCALE GENOMIC DNA]</scope>
    <source>
        <strain evidence="3 4">CT1112</strain>
    </source>
</reference>
<dbReference type="InterPro" id="IPR014729">
    <property type="entry name" value="Rossmann-like_a/b/a_fold"/>
</dbReference>
<accession>S0FIZ9</accession>
<evidence type="ECO:0000259" key="2">
    <source>
        <dbReference type="Pfam" id="PF02698"/>
    </source>
</evidence>
<dbReference type="Pfam" id="PF02698">
    <property type="entry name" value="DUF218"/>
    <property type="match status" value="1"/>
</dbReference>
<name>S0FIZ9_RUMCE</name>
<gene>
    <name evidence="3" type="ORF">CTER_2448</name>
</gene>
<dbReference type="InterPro" id="IPR003848">
    <property type="entry name" value="DUF218"/>
</dbReference>
<dbReference type="InterPro" id="IPR051599">
    <property type="entry name" value="Cell_Envelope_Assoc"/>
</dbReference>
<feature type="transmembrane region" description="Helical" evidence="1">
    <location>
        <begin position="31"/>
        <end position="52"/>
    </location>
</feature>
<evidence type="ECO:0000256" key="1">
    <source>
        <dbReference type="SAM" id="Phobius"/>
    </source>
</evidence>
<keyword evidence="4" id="KW-1185">Reference proteome</keyword>
<dbReference type="GO" id="GO:0043164">
    <property type="term" value="P:Gram-negative-bacterium-type cell wall biogenesis"/>
    <property type="evidence" value="ECO:0007669"/>
    <property type="project" value="TreeGrafter"/>
</dbReference>
<dbReference type="Gene3D" id="3.40.50.620">
    <property type="entry name" value="HUPs"/>
    <property type="match status" value="1"/>
</dbReference>
<dbReference type="RefSeq" id="WP_004626057.1">
    <property type="nucleotide sequence ID" value="NZ_AORV01000035.1"/>
</dbReference>
<dbReference type="GO" id="GO:0000270">
    <property type="term" value="P:peptidoglycan metabolic process"/>
    <property type="evidence" value="ECO:0007669"/>
    <property type="project" value="TreeGrafter"/>
</dbReference>
<keyword evidence="1" id="KW-1133">Transmembrane helix</keyword>
<keyword evidence="1" id="KW-0472">Membrane</keyword>
<dbReference type="STRING" id="1195236.CTER_2448"/>
<proteinExistence type="predicted"/>
<protein>
    <recommendedName>
        <fullName evidence="2">DUF218 domain-containing protein</fullName>
    </recommendedName>
</protein>
<feature type="transmembrane region" description="Helical" evidence="1">
    <location>
        <begin position="72"/>
        <end position="95"/>
    </location>
</feature>